<dbReference type="PANTHER" id="PTHR24174:SF16">
    <property type="entry name" value="CASKIN-2"/>
    <property type="match status" value="1"/>
</dbReference>
<organism evidence="7 8">
    <name type="scientific">Macrostomum lignano</name>
    <dbReference type="NCBI Taxonomy" id="282301"/>
    <lineage>
        <taxon>Eukaryota</taxon>
        <taxon>Metazoa</taxon>
        <taxon>Spiralia</taxon>
        <taxon>Lophotrochozoa</taxon>
        <taxon>Platyhelminthes</taxon>
        <taxon>Rhabditophora</taxon>
        <taxon>Macrostomorpha</taxon>
        <taxon>Macrostomida</taxon>
        <taxon>Macrostomidae</taxon>
        <taxon>Macrostomum</taxon>
    </lineage>
</organism>
<dbReference type="SMART" id="SM00326">
    <property type="entry name" value="SH3"/>
    <property type="match status" value="1"/>
</dbReference>
<dbReference type="InterPro" id="IPR036028">
    <property type="entry name" value="SH3-like_dom_sf"/>
</dbReference>
<evidence type="ECO:0000256" key="3">
    <source>
        <dbReference type="ARBA" id="ARBA00023043"/>
    </source>
</evidence>
<evidence type="ECO:0000256" key="5">
    <source>
        <dbReference type="SAM" id="MobiDB-lite"/>
    </source>
</evidence>
<sequence length="227" mass="23097">FLQQGVDPSLENSYGQTAKDAISRETPNSKELQHLLDERLLAVEAEAIRDYCDLADSSSIAFRLGERLTVLERGGGRHPNPAMWKGYVSKEGPSRAGYFPCSAVHVLPTATAGPEGRQTAKASASHAAAPAAPAAPPGAAAAANGLKGSVDSGLGPRQSVVSIGSATCSSGSSAGSLGGDDCASMLSSSSGLGGGAEPPAYRPDEWRRAGLCSERCSAPQAQLTTSI</sequence>
<protein>
    <submittedName>
        <fullName evidence="8">SH3 domain-containing protein</fullName>
    </submittedName>
</protein>
<dbReference type="Proteomes" id="UP000095280">
    <property type="component" value="Unplaced"/>
</dbReference>
<evidence type="ECO:0000313" key="7">
    <source>
        <dbReference type="Proteomes" id="UP000095280"/>
    </source>
</evidence>
<keyword evidence="3" id="KW-0040">ANK repeat</keyword>
<evidence type="ECO:0000259" key="6">
    <source>
        <dbReference type="PROSITE" id="PS50002"/>
    </source>
</evidence>
<dbReference type="InterPro" id="IPR001452">
    <property type="entry name" value="SH3_domain"/>
</dbReference>
<dbReference type="AlphaFoldDB" id="A0A1I8HTN7"/>
<name>A0A1I8HTN7_9PLAT</name>
<dbReference type="InterPro" id="IPR033635">
    <property type="entry name" value="ANKS1/Caskin"/>
</dbReference>
<dbReference type="PANTHER" id="PTHR24174">
    <property type="entry name" value="ANKYRIN REPEAT AND STERILE ALPHA MOTIF DOMAIN-CONTAINING PROTEIN 1"/>
    <property type="match status" value="1"/>
</dbReference>
<dbReference type="Gene3D" id="2.30.30.40">
    <property type="entry name" value="SH3 Domains"/>
    <property type="match status" value="1"/>
</dbReference>
<dbReference type="SUPFAM" id="SSF50044">
    <property type="entry name" value="SH3-domain"/>
    <property type="match status" value="1"/>
</dbReference>
<keyword evidence="2" id="KW-0677">Repeat</keyword>
<feature type="region of interest" description="Disordered" evidence="5">
    <location>
        <begin position="1"/>
        <end position="26"/>
    </location>
</feature>
<accession>A0A1I8HTN7</accession>
<keyword evidence="1 4" id="KW-0728">SH3 domain</keyword>
<feature type="region of interest" description="Disordered" evidence="5">
    <location>
        <begin position="112"/>
        <end position="143"/>
    </location>
</feature>
<dbReference type="PROSITE" id="PS50002">
    <property type="entry name" value="SH3"/>
    <property type="match status" value="1"/>
</dbReference>
<reference evidence="8" key="1">
    <citation type="submission" date="2016-11" db="UniProtKB">
        <authorList>
            <consortium name="WormBaseParasite"/>
        </authorList>
    </citation>
    <scope>IDENTIFICATION</scope>
</reference>
<feature type="domain" description="SH3" evidence="6">
    <location>
        <begin position="40"/>
        <end position="109"/>
    </location>
</feature>
<proteinExistence type="predicted"/>
<keyword evidence="7" id="KW-1185">Reference proteome</keyword>
<feature type="compositionally biased region" description="Low complexity" evidence="5">
    <location>
        <begin position="120"/>
        <end position="143"/>
    </location>
</feature>
<evidence type="ECO:0000256" key="2">
    <source>
        <dbReference type="ARBA" id="ARBA00022737"/>
    </source>
</evidence>
<dbReference type="WBParaSite" id="maker-uti_cns_0007804-snap-gene-0.3-mRNA-1">
    <property type="protein sequence ID" value="maker-uti_cns_0007804-snap-gene-0.3-mRNA-1"/>
    <property type="gene ID" value="maker-uti_cns_0007804-snap-gene-0.3"/>
</dbReference>
<evidence type="ECO:0000313" key="8">
    <source>
        <dbReference type="WBParaSite" id="maker-uti_cns_0007804-snap-gene-0.3-mRNA-1"/>
    </source>
</evidence>
<evidence type="ECO:0000256" key="4">
    <source>
        <dbReference type="PROSITE-ProRule" id="PRU00192"/>
    </source>
</evidence>
<evidence type="ECO:0000256" key="1">
    <source>
        <dbReference type="ARBA" id="ARBA00022443"/>
    </source>
</evidence>